<dbReference type="EMBL" id="MWDB01000055">
    <property type="protein sequence ID" value="OQB40171.1"/>
    <property type="molecule type" value="Genomic_DNA"/>
</dbReference>
<protein>
    <submittedName>
        <fullName evidence="1">Uncharacterized protein</fullName>
    </submittedName>
</protein>
<evidence type="ECO:0000313" key="1">
    <source>
        <dbReference type="EMBL" id="OQB40171.1"/>
    </source>
</evidence>
<accession>A0A1V5ZIY6</accession>
<proteinExistence type="predicted"/>
<sequence length="39" mass="4610">MIMGIFLSVFLLFMFPLIFKRVGLDNHEEYTAKNIFNQA</sequence>
<name>A0A1V5ZIY6_9BACT</name>
<gene>
    <name evidence="1" type="ORF">BWY04_01431</name>
</gene>
<organism evidence="1">
    <name type="scientific">candidate division CPR1 bacterium ADurb.Bin160</name>
    <dbReference type="NCBI Taxonomy" id="1852826"/>
    <lineage>
        <taxon>Bacteria</taxon>
        <taxon>candidate division CPR1</taxon>
    </lineage>
</organism>
<reference evidence="1" key="1">
    <citation type="submission" date="2017-02" db="EMBL/GenBank/DDBJ databases">
        <title>Delving into the versatile metabolic prowess of the omnipresent phylum Bacteroidetes.</title>
        <authorList>
            <person name="Nobu M.K."/>
            <person name="Mei R."/>
            <person name="Narihiro T."/>
            <person name="Kuroda K."/>
            <person name="Liu W.-T."/>
        </authorList>
    </citation>
    <scope>NUCLEOTIDE SEQUENCE</scope>
    <source>
        <strain evidence="1">ADurb.Bin160</strain>
    </source>
</reference>
<comment type="caution">
    <text evidence="1">The sequence shown here is derived from an EMBL/GenBank/DDBJ whole genome shotgun (WGS) entry which is preliminary data.</text>
</comment>
<dbReference type="Proteomes" id="UP000485621">
    <property type="component" value="Unassembled WGS sequence"/>
</dbReference>
<dbReference type="AlphaFoldDB" id="A0A1V5ZIY6"/>